<dbReference type="Proteomes" id="UP000054166">
    <property type="component" value="Unassembled WGS sequence"/>
</dbReference>
<dbReference type="AlphaFoldDB" id="A0A0C3EUX3"/>
<reference evidence="2" key="2">
    <citation type="submission" date="2015-01" db="EMBL/GenBank/DDBJ databases">
        <title>Evolutionary Origins and Diversification of the Mycorrhizal Mutualists.</title>
        <authorList>
            <consortium name="DOE Joint Genome Institute"/>
            <consortium name="Mycorrhizal Genomics Consortium"/>
            <person name="Kohler A."/>
            <person name="Kuo A."/>
            <person name="Nagy L.G."/>
            <person name="Floudas D."/>
            <person name="Copeland A."/>
            <person name="Barry K.W."/>
            <person name="Cichocki N."/>
            <person name="Veneault-Fourrey C."/>
            <person name="LaButti K."/>
            <person name="Lindquist E.A."/>
            <person name="Lipzen A."/>
            <person name="Lundell T."/>
            <person name="Morin E."/>
            <person name="Murat C."/>
            <person name="Riley R."/>
            <person name="Ohm R."/>
            <person name="Sun H."/>
            <person name="Tunlid A."/>
            <person name="Henrissat B."/>
            <person name="Grigoriev I.V."/>
            <person name="Hibbett D.S."/>
            <person name="Martin F."/>
        </authorList>
    </citation>
    <scope>NUCLEOTIDE SEQUENCE [LARGE SCALE GENOMIC DNA]</scope>
    <source>
        <strain evidence="2">F 1598</strain>
    </source>
</reference>
<protein>
    <submittedName>
        <fullName evidence="1">Uncharacterized protein</fullName>
    </submittedName>
</protein>
<reference evidence="1 2" key="1">
    <citation type="submission" date="2014-04" db="EMBL/GenBank/DDBJ databases">
        <authorList>
            <consortium name="DOE Joint Genome Institute"/>
            <person name="Kuo A."/>
            <person name="Tarkka M."/>
            <person name="Buscot F."/>
            <person name="Kohler A."/>
            <person name="Nagy L.G."/>
            <person name="Floudas D."/>
            <person name="Copeland A."/>
            <person name="Barry K.W."/>
            <person name="Cichocki N."/>
            <person name="Veneault-Fourrey C."/>
            <person name="LaButti K."/>
            <person name="Lindquist E.A."/>
            <person name="Lipzen A."/>
            <person name="Lundell T."/>
            <person name="Morin E."/>
            <person name="Murat C."/>
            <person name="Sun H."/>
            <person name="Tunlid A."/>
            <person name="Henrissat B."/>
            <person name="Grigoriev I.V."/>
            <person name="Hibbett D.S."/>
            <person name="Martin F."/>
            <person name="Nordberg H.P."/>
            <person name="Cantor M.N."/>
            <person name="Hua S.X."/>
        </authorList>
    </citation>
    <scope>NUCLEOTIDE SEQUENCE [LARGE SCALE GENOMIC DNA]</scope>
    <source>
        <strain evidence="1 2">F 1598</strain>
    </source>
</reference>
<dbReference type="HOGENOM" id="CLU_2813312_0_0_1"/>
<gene>
    <name evidence="1" type="ORF">PILCRDRAFT_16680</name>
</gene>
<organism evidence="1 2">
    <name type="scientific">Piloderma croceum (strain F 1598)</name>
    <dbReference type="NCBI Taxonomy" id="765440"/>
    <lineage>
        <taxon>Eukaryota</taxon>
        <taxon>Fungi</taxon>
        <taxon>Dikarya</taxon>
        <taxon>Basidiomycota</taxon>
        <taxon>Agaricomycotina</taxon>
        <taxon>Agaricomycetes</taxon>
        <taxon>Agaricomycetidae</taxon>
        <taxon>Atheliales</taxon>
        <taxon>Atheliaceae</taxon>
        <taxon>Piloderma</taxon>
    </lineage>
</organism>
<sequence>MPHISPPNNLMISFQGSTTSNDNLSMSLGLIDKLVNGCYMTILSLSLGIIYKLSLNHGTIHNLVIEP</sequence>
<dbReference type="EMBL" id="KN833202">
    <property type="protein sequence ID" value="KIM71834.1"/>
    <property type="molecule type" value="Genomic_DNA"/>
</dbReference>
<keyword evidence="2" id="KW-1185">Reference proteome</keyword>
<proteinExistence type="predicted"/>
<accession>A0A0C3EUX3</accession>
<evidence type="ECO:0000313" key="2">
    <source>
        <dbReference type="Proteomes" id="UP000054166"/>
    </source>
</evidence>
<name>A0A0C3EUX3_PILCF</name>
<dbReference type="InParanoid" id="A0A0C3EUX3"/>
<evidence type="ECO:0000313" key="1">
    <source>
        <dbReference type="EMBL" id="KIM71834.1"/>
    </source>
</evidence>